<dbReference type="InterPro" id="IPR050278">
    <property type="entry name" value="Serine_Prot_S9B/DPPIV"/>
</dbReference>
<dbReference type="GO" id="GO:0008239">
    <property type="term" value="F:dipeptidyl-peptidase activity"/>
    <property type="evidence" value="ECO:0007669"/>
    <property type="project" value="TreeGrafter"/>
</dbReference>
<feature type="signal peptide" evidence="1">
    <location>
        <begin position="1"/>
        <end position="18"/>
    </location>
</feature>
<dbReference type="AlphaFoldDB" id="A0A9X3F880"/>
<feature type="chain" id="PRO_5040801094" evidence="1">
    <location>
        <begin position="19"/>
        <end position="922"/>
    </location>
</feature>
<evidence type="ECO:0000313" key="4">
    <source>
        <dbReference type="Proteomes" id="UP001145087"/>
    </source>
</evidence>
<proteinExistence type="predicted"/>
<gene>
    <name evidence="3" type="ORF">OU798_18590</name>
</gene>
<dbReference type="InterPro" id="IPR001375">
    <property type="entry name" value="Peptidase_S9_cat"/>
</dbReference>
<dbReference type="Gene3D" id="3.40.50.1820">
    <property type="entry name" value="alpha/beta hydrolase"/>
    <property type="match status" value="1"/>
</dbReference>
<reference evidence="3" key="1">
    <citation type="submission" date="2022-11" db="EMBL/GenBank/DDBJ databases">
        <title>Marilongibacter aestuarii gen. nov., sp. nov., isolated from tidal flat sediment.</title>
        <authorList>
            <person name="Jiayan W."/>
        </authorList>
    </citation>
    <scope>NUCLEOTIDE SEQUENCE</scope>
    <source>
        <strain evidence="3">Z1-6</strain>
    </source>
</reference>
<keyword evidence="4" id="KW-1185">Reference proteome</keyword>
<dbReference type="PANTHER" id="PTHR11731:SF193">
    <property type="entry name" value="DIPEPTIDYL PEPTIDASE 9"/>
    <property type="match status" value="1"/>
</dbReference>
<organism evidence="3 4">
    <name type="scientific">Draconibacterium aestuarii</name>
    <dbReference type="NCBI Taxonomy" id="2998507"/>
    <lineage>
        <taxon>Bacteria</taxon>
        <taxon>Pseudomonadati</taxon>
        <taxon>Bacteroidota</taxon>
        <taxon>Bacteroidia</taxon>
        <taxon>Marinilabiliales</taxon>
        <taxon>Prolixibacteraceae</taxon>
        <taxon>Draconibacterium</taxon>
    </lineage>
</organism>
<dbReference type="SUPFAM" id="SSF82171">
    <property type="entry name" value="DPP6 N-terminal domain-like"/>
    <property type="match status" value="1"/>
</dbReference>
<accession>A0A9X3F880</accession>
<dbReference type="EMBL" id="JAPOHD010000054">
    <property type="protein sequence ID" value="MCY1722364.1"/>
    <property type="molecule type" value="Genomic_DNA"/>
</dbReference>
<sequence>MKQKFVVFIALICISSMAICQPMAKKKLSTDDFASWNTIPNKAISNNGKIVIYEQNPLKGDGKLVIYNNGGSKTILRGYNAKIGSNSDFVAFYIKQPADSIRKAKLDKVKKEEMPKDSLGVYLVDRNELITYPKVKSFNAPDENANWLAFLLEEGEEKTDTAKKENHVGDNLIMLNVQKNDTLQLHNITEYSWAKKGRSLVCVQQKKDSVNTYSTLKWFDASSGLFNDLYKTQGWIKKATLNESGEQCVFLMSKDTVDEKAYTMFFATNGKDAKEIIAESTQGMPLGWSPSEFGKISFSEDGSKIYLGTAETVIPEPKDTLLHEEKPKVDVWNWKDIKLQPQQLVEVKKEKERTYLAVYHIDEESFIQLADLLIQQVSTIQKGNGGICLGFSDLPYKRASSWTGGGFRDYYLIDQETGIKRQIIEKKSNARLSPKGNFIVWWEPSDSSYYAVSSDINNLEIVSLTKKIPVSFYDEQDDLPMDVRPYGIAGWADDDRFVFIYDRYDIWKLDVTDERVPVCITKAFGRRNQTRLRYEKLDKELDYIPVNQTVLLSAFDERTMSQGYFDTKLNSVKDPGLLDMDKYKFSKPIKAKNADKIIWTKENTKTFPDVWYSNMKFESSKKISDANPQQKDFVWPEVELVQWTSFASEPLKGLLYKPDNFNPNHEYPMIVYFYERSSETMHSHTYPKPSQSTINKSFYTSNGYLVFVPDITYKIGYPGESAYNGVVSGTQYLINTYSFVDRNRIGLQGQSWGGYQIAWLVTQTDIFAAAMAGAPVSNMTSAYGGIRWGTGLSRMFQYEHTQSRIGGSLWDKPLLYIENSPVFHAPKVNTPLLIMHNDHDGAVPWYQGIEMFVALRRLDKPVWLLNYNGEEHNLPVKSWANRMDLTKRMFQFFNHYLKDKPAPEWMEKGIPAVEKGKNLGYE</sequence>
<comment type="caution">
    <text evidence="3">The sequence shown here is derived from an EMBL/GenBank/DDBJ whole genome shotgun (WGS) entry which is preliminary data.</text>
</comment>
<evidence type="ECO:0000256" key="1">
    <source>
        <dbReference type="SAM" id="SignalP"/>
    </source>
</evidence>
<dbReference type="InterPro" id="IPR029058">
    <property type="entry name" value="AB_hydrolase_fold"/>
</dbReference>
<protein>
    <submittedName>
        <fullName evidence="3">Prolyl oligopeptidase family serine peptidase</fullName>
    </submittedName>
</protein>
<dbReference type="GO" id="GO:0006508">
    <property type="term" value="P:proteolysis"/>
    <property type="evidence" value="ECO:0007669"/>
    <property type="project" value="InterPro"/>
</dbReference>
<feature type="domain" description="Peptidase S9 prolyl oligopeptidase catalytic" evidence="2">
    <location>
        <begin position="719"/>
        <end position="899"/>
    </location>
</feature>
<evidence type="ECO:0000313" key="3">
    <source>
        <dbReference type="EMBL" id="MCY1722364.1"/>
    </source>
</evidence>
<dbReference type="GO" id="GO:0008236">
    <property type="term" value="F:serine-type peptidase activity"/>
    <property type="evidence" value="ECO:0007669"/>
    <property type="project" value="InterPro"/>
</dbReference>
<dbReference type="Pfam" id="PF00326">
    <property type="entry name" value="Peptidase_S9"/>
    <property type="match status" value="1"/>
</dbReference>
<evidence type="ECO:0000259" key="2">
    <source>
        <dbReference type="Pfam" id="PF00326"/>
    </source>
</evidence>
<dbReference type="PANTHER" id="PTHR11731">
    <property type="entry name" value="PROTEASE FAMILY S9B,C DIPEPTIDYL-PEPTIDASE IV-RELATED"/>
    <property type="match status" value="1"/>
</dbReference>
<dbReference type="Proteomes" id="UP001145087">
    <property type="component" value="Unassembled WGS sequence"/>
</dbReference>
<dbReference type="SUPFAM" id="SSF53474">
    <property type="entry name" value="alpha/beta-Hydrolases"/>
    <property type="match status" value="1"/>
</dbReference>
<keyword evidence="1" id="KW-0732">Signal</keyword>
<name>A0A9X3F880_9BACT</name>